<dbReference type="GO" id="GO:0097367">
    <property type="term" value="F:carbohydrate derivative binding"/>
    <property type="evidence" value="ECO:0007669"/>
    <property type="project" value="InterPro"/>
</dbReference>
<evidence type="ECO:0000313" key="2">
    <source>
        <dbReference type="Proteomes" id="UP000343317"/>
    </source>
</evidence>
<keyword evidence="2" id="KW-1185">Reference proteome</keyword>
<accession>A0A5E4Z4X7</accession>
<proteinExistence type="predicted"/>
<dbReference type="Proteomes" id="UP000343317">
    <property type="component" value="Unassembled WGS sequence"/>
</dbReference>
<dbReference type="InterPro" id="IPR046348">
    <property type="entry name" value="SIS_dom_sf"/>
</dbReference>
<reference evidence="1 2" key="1">
    <citation type="submission" date="2019-08" db="EMBL/GenBank/DDBJ databases">
        <authorList>
            <person name="Peeters C."/>
        </authorList>
    </citation>
    <scope>NUCLEOTIDE SEQUENCE [LARGE SCALE GENOMIC DNA]</scope>
    <source>
        <strain evidence="1 2">LMG 31112</strain>
    </source>
</reference>
<organism evidence="1 2">
    <name type="scientific">Pandoraea horticolens</name>
    <dbReference type="NCBI Taxonomy" id="2508298"/>
    <lineage>
        <taxon>Bacteria</taxon>
        <taxon>Pseudomonadati</taxon>
        <taxon>Pseudomonadota</taxon>
        <taxon>Betaproteobacteria</taxon>
        <taxon>Burkholderiales</taxon>
        <taxon>Burkholderiaceae</taxon>
        <taxon>Pandoraea</taxon>
    </lineage>
</organism>
<gene>
    <name evidence="1" type="ORF">PHO31112_04995</name>
</gene>
<protein>
    <submittedName>
        <fullName evidence="1">Uncharacterized protein</fullName>
    </submittedName>
</protein>
<dbReference type="AlphaFoldDB" id="A0A5E4Z4X7"/>
<evidence type="ECO:0000313" key="1">
    <source>
        <dbReference type="EMBL" id="VVE55390.1"/>
    </source>
</evidence>
<sequence>MLSGSNPPQAIHSVDDYDSRFPQYIEQLNAETLGYGADHPGVSVETMPSFLAGGPPQAKAYLASLYATVNNGQHTSFAKQFSSLAC</sequence>
<dbReference type="EMBL" id="CABPSM010000024">
    <property type="protein sequence ID" value="VVE55390.1"/>
    <property type="molecule type" value="Genomic_DNA"/>
</dbReference>
<name>A0A5E4Z4X7_9BURK</name>
<dbReference type="GO" id="GO:1901135">
    <property type="term" value="P:carbohydrate derivative metabolic process"/>
    <property type="evidence" value="ECO:0007669"/>
    <property type="project" value="InterPro"/>
</dbReference>
<dbReference type="SUPFAM" id="SSF53697">
    <property type="entry name" value="SIS domain"/>
    <property type="match status" value="1"/>
</dbReference>